<sequence length="194" mass="21408">MQAGIASTGLEEISPHVAGQPKLASGFADYRGKDRQLERSKSSIMAKATNMIYMHSPASLAIAVASISTRNMSDHAFQNADHSRTLSVDCSVQLETLKEPLAVSLHATPEPMIQVRQNRLLSMGADTPYDDYIDRRSVADEVAYARKLSAQFSWAQLDVTRRSIEETTAAVLAKECRHQRTLVIGHMAAMHRAR</sequence>
<dbReference type="GO" id="GO:0005524">
    <property type="term" value="F:ATP binding"/>
    <property type="evidence" value="ECO:0007669"/>
    <property type="project" value="InterPro"/>
</dbReference>
<protein>
    <submittedName>
        <fullName evidence="5">Kinase/pyrophosphorylase</fullName>
    </submittedName>
</protein>
<evidence type="ECO:0000313" key="5">
    <source>
        <dbReference type="EMBL" id="NOJ41111.1"/>
    </source>
</evidence>
<dbReference type="InterPro" id="IPR005177">
    <property type="entry name" value="Kinase-pyrophosphorylase"/>
</dbReference>
<dbReference type="Pfam" id="PF03618">
    <property type="entry name" value="Kinase-PPPase"/>
    <property type="match status" value="1"/>
</dbReference>
<dbReference type="PANTHER" id="PTHR31756:SF3">
    <property type="entry name" value="PYRUVATE, PHOSPHATE DIKINASE REGULATORY PROTEIN 1, CHLOROPLASTIC"/>
    <property type="match status" value="1"/>
</dbReference>
<evidence type="ECO:0000256" key="4">
    <source>
        <dbReference type="ARBA" id="ARBA00022777"/>
    </source>
</evidence>
<evidence type="ECO:0000256" key="1">
    <source>
        <dbReference type="ARBA" id="ARBA00022527"/>
    </source>
</evidence>
<evidence type="ECO:0000256" key="3">
    <source>
        <dbReference type="ARBA" id="ARBA00022741"/>
    </source>
</evidence>
<gene>
    <name evidence="5" type="ORF">HCN58_16135</name>
</gene>
<reference evidence="5 6" key="1">
    <citation type="submission" date="2020-03" db="EMBL/GenBank/DDBJ databases">
        <title>Bradyrhizobium diversity isolated from nodules of Indigofera sp.</title>
        <authorList>
            <person name="Klepa M."/>
            <person name="Helene L."/>
            <person name="Hungria M."/>
        </authorList>
    </citation>
    <scope>NUCLEOTIDE SEQUENCE [LARGE SCALE GENOMIC DNA]</scope>
    <source>
        <strain evidence="5 6">WSM 1791</strain>
    </source>
</reference>
<name>A0A7Y4GSK9_9BRAD</name>
<proteinExistence type="predicted"/>
<keyword evidence="3" id="KW-0547">Nucleotide-binding</keyword>
<keyword evidence="4 5" id="KW-0418">Kinase</keyword>
<dbReference type="AlphaFoldDB" id="A0A7Y4GSK9"/>
<keyword evidence="6" id="KW-1185">Reference proteome</keyword>
<keyword evidence="2" id="KW-0808">Transferase</keyword>
<evidence type="ECO:0000313" key="6">
    <source>
        <dbReference type="Proteomes" id="UP000544122"/>
    </source>
</evidence>
<dbReference type="PANTHER" id="PTHR31756">
    <property type="entry name" value="PYRUVATE, PHOSPHATE DIKINASE REGULATORY PROTEIN 1, CHLOROPLASTIC"/>
    <property type="match status" value="1"/>
</dbReference>
<evidence type="ECO:0000256" key="2">
    <source>
        <dbReference type="ARBA" id="ARBA00022679"/>
    </source>
</evidence>
<organism evidence="5 6">
    <name type="scientific">Bradyrhizobium australiense</name>
    <dbReference type="NCBI Taxonomy" id="2721161"/>
    <lineage>
        <taxon>Bacteria</taxon>
        <taxon>Pseudomonadati</taxon>
        <taxon>Pseudomonadota</taxon>
        <taxon>Alphaproteobacteria</taxon>
        <taxon>Hyphomicrobiales</taxon>
        <taxon>Nitrobacteraceae</taxon>
        <taxon>Bradyrhizobium</taxon>
    </lineage>
</organism>
<keyword evidence="1" id="KW-0723">Serine/threonine-protein kinase</keyword>
<dbReference type="GO" id="GO:0004674">
    <property type="term" value="F:protein serine/threonine kinase activity"/>
    <property type="evidence" value="ECO:0007669"/>
    <property type="project" value="UniProtKB-KW"/>
</dbReference>
<accession>A0A7Y4GSK9</accession>
<comment type="caution">
    <text evidence="5">The sequence shown here is derived from an EMBL/GenBank/DDBJ whole genome shotgun (WGS) entry which is preliminary data.</text>
</comment>
<dbReference type="Proteomes" id="UP000544122">
    <property type="component" value="Unassembled WGS sequence"/>
</dbReference>
<dbReference type="EMBL" id="JAAVLX010000004">
    <property type="protein sequence ID" value="NOJ41111.1"/>
    <property type="molecule type" value="Genomic_DNA"/>
</dbReference>